<feature type="region of interest" description="Disordered" evidence="1">
    <location>
        <begin position="83"/>
        <end position="102"/>
    </location>
</feature>
<gene>
    <name evidence="2" type="ORF">CS078_06315</name>
</gene>
<comment type="caution">
    <text evidence="2">The sequence shown here is derived from an EMBL/GenBank/DDBJ whole genome shotgun (WGS) entry which is preliminary data.</text>
</comment>
<proteinExistence type="predicted"/>
<dbReference type="Pfam" id="PF11319">
    <property type="entry name" value="VasI"/>
    <property type="match status" value="1"/>
</dbReference>
<name>A0A3L8CS53_9PSED</name>
<organism evidence="2 3">
    <name type="scientific">Pseudomonas prosekii</name>
    <dbReference type="NCBI Taxonomy" id="1148509"/>
    <lineage>
        <taxon>Bacteria</taxon>
        <taxon>Pseudomonadati</taxon>
        <taxon>Pseudomonadota</taxon>
        <taxon>Gammaproteobacteria</taxon>
        <taxon>Pseudomonadales</taxon>
        <taxon>Pseudomonadaceae</taxon>
        <taxon>Pseudomonas</taxon>
    </lineage>
</organism>
<dbReference type="Proteomes" id="UP000282140">
    <property type="component" value="Unassembled WGS sequence"/>
</dbReference>
<evidence type="ECO:0000313" key="2">
    <source>
        <dbReference type="EMBL" id="RLU11047.1"/>
    </source>
</evidence>
<sequence>MNNDLDFGEQTIFAFLQCYDFGLPSQGREMRINRILPALFLLLPIGAQAAIEDKQIALCASMKGAIERLACYDQLADSNNLAPKTVSTSEPGKGKWSTSTSTDPLNDKAIHLAMLEANSGKTGRFGERINMIVRCANGETDLYINWSSFLGTEGIALTYRIGKAKAVHSDWDISTDHQSSFYRGSPVKALKAIIESDSFVANVTPYSESPVTATFDTTGAGEALNDIRSSCKW</sequence>
<keyword evidence="3" id="KW-1185">Reference proteome</keyword>
<evidence type="ECO:0000313" key="3">
    <source>
        <dbReference type="Proteomes" id="UP000282140"/>
    </source>
</evidence>
<dbReference type="AlphaFoldDB" id="A0A3L8CS53"/>
<reference evidence="2 3" key="1">
    <citation type="journal article" date="2018" name="Front. Microbiol.">
        <title>Discovery of Phloeophagus Beetles as a Source of Pseudomonas Strains That Produce Potentially New Bioactive Substances and Description of Pseudomonas bohemica sp. nov.</title>
        <authorList>
            <person name="Saati-Santamaria Z."/>
            <person name="Lopez-Mondejar R."/>
            <person name="Jimenez-Gomez A."/>
            <person name="Diez-Mendez A."/>
            <person name="Vetrovsky T."/>
            <person name="Igual J.M."/>
            <person name="Velazquez E."/>
            <person name="Kolarik M."/>
            <person name="Rivas R."/>
            <person name="Garcia-Fraile P."/>
        </authorList>
    </citation>
    <scope>NUCLEOTIDE SEQUENCE [LARGE SCALE GENOMIC DNA]</scope>
    <source>
        <strain evidence="2 3">A2-NA13</strain>
    </source>
</reference>
<accession>A0A3L8CS53</accession>
<evidence type="ECO:0000256" key="1">
    <source>
        <dbReference type="SAM" id="MobiDB-lite"/>
    </source>
</evidence>
<protein>
    <submittedName>
        <fullName evidence="2">DNA primase</fullName>
    </submittedName>
</protein>
<dbReference type="RefSeq" id="WP_121757199.1">
    <property type="nucleotide sequence ID" value="NZ_PEGA01000017.1"/>
</dbReference>
<dbReference type="EMBL" id="PEGB01000002">
    <property type="protein sequence ID" value="RLU11047.1"/>
    <property type="molecule type" value="Genomic_DNA"/>
</dbReference>
<dbReference type="InterPro" id="IPR017738">
    <property type="entry name" value="T6SS-assoc_VCA0118"/>
</dbReference>